<keyword evidence="2" id="KW-1185">Reference proteome</keyword>
<dbReference type="EMBL" id="JBBHJZ010000001">
    <property type="protein sequence ID" value="MEJ5976618.1"/>
    <property type="molecule type" value="Genomic_DNA"/>
</dbReference>
<evidence type="ECO:0000313" key="1">
    <source>
        <dbReference type="EMBL" id="MEJ5976618.1"/>
    </source>
</evidence>
<proteinExistence type="predicted"/>
<dbReference type="Proteomes" id="UP001361239">
    <property type="component" value="Unassembled WGS sequence"/>
</dbReference>
<sequence>MKNDLIGRVRSRKNEVRLQLPFDDIMEFAIALLTINPEELEALGWTFTDRKRFLDHFLASGRAAQGVKSEELSKMPIEIAVPKADLTCLQQFAVRELPKSASNAGMIDRVLRALDEAALQAKARKTLRQVTERR</sequence>
<name>A0ABU8RU68_9SPHN</name>
<dbReference type="RefSeq" id="WP_339586524.1">
    <property type="nucleotide sequence ID" value="NZ_JBBHJZ010000001.1"/>
</dbReference>
<protein>
    <submittedName>
        <fullName evidence="1">Uncharacterized protein</fullName>
    </submittedName>
</protein>
<accession>A0ABU8RU68</accession>
<reference evidence="1 2" key="1">
    <citation type="submission" date="2024-03" db="EMBL/GenBank/DDBJ databases">
        <authorList>
            <person name="Jo J.-H."/>
        </authorList>
    </citation>
    <scope>NUCLEOTIDE SEQUENCE [LARGE SCALE GENOMIC DNA]</scope>
    <source>
        <strain evidence="1 2">PS1R-30</strain>
    </source>
</reference>
<comment type="caution">
    <text evidence="1">The sequence shown here is derived from an EMBL/GenBank/DDBJ whole genome shotgun (WGS) entry which is preliminary data.</text>
</comment>
<evidence type="ECO:0000313" key="2">
    <source>
        <dbReference type="Proteomes" id="UP001361239"/>
    </source>
</evidence>
<organism evidence="1 2">
    <name type="scientific">Novosphingobium anseongense</name>
    <dbReference type="NCBI Taxonomy" id="3133436"/>
    <lineage>
        <taxon>Bacteria</taxon>
        <taxon>Pseudomonadati</taxon>
        <taxon>Pseudomonadota</taxon>
        <taxon>Alphaproteobacteria</taxon>
        <taxon>Sphingomonadales</taxon>
        <taxon>Sphingomonadaceae</taxon>
        <taxon>Novosphingobium</taxon>
    </lineage>
</organism>
<gene>
    <name evidence="1" type="ORF">WG901_08230</name>
</gene>